<keyword evidence="6" id="KW-1185">Reference proteome</keyword>
<keyword evidence="4" id="KW-0052">Apoplast</keyword>
<reference evidence="5 6" key="1">
    <citation type="journal article" date="2014" name="Nat. Commun.">
        <title>Klebsormidium flaccidum genome reveals primary factors for plant terrestrial adaptation.</title>
        <authorList>
            <person name="Hori K."/>
            <person name="Maruyama F."/>
            <person name="Fujisawa T."/>
            <person name="Togashi T."/>
            <person name="Yamamoto N."/>
            <person name="Seo M."/>
            <person name="Sato S."/>
            <person name="Yamada T."/>
            <person name="Mori H."/>
            <person name="Tajima N."/>
            <person name="Moriyama T."/>
            <person name="Ikeuchi M."/>
            <person name="Watanabe M."/>
            <person name="Wada H."/>
            <person name="Kobayashi K."/>
            <person name="Saito M."/>
            <person name="Masuda T."/>
            <person name="Sasaki-Sekimoto Y."/>
            <person name="Mashiguchi K."/>
            <person name="Awai K."/>
            <person name="Shimojima M."/>
            <person name="Masuda S."/>
            <person name="Iwai M."/>
            <person name="Nobusawa T."/>
            <person name="Narise T."/>
            <person name="Kondo S."/>
            <person name="Saito H."/>
            <person name="Sato R."/>
            <person name="Murakawa M."/>
            <person name="Ihara Y."/>
            <person name="Oshima-Yamada Y."/>
            <person name="Ohtaka K."/>
            <person name="Satoh M."/>
            <person name="Sonobe K."/>
            <person name="Ishii M."/>
            <person name="Ohtani R."/>
            <person name="Kanamori-Sato M."/>
            <person name="Honoki R."/>
            <person name="Miyazaki D."/>
            <person name="Mochizuki H."/>
            <person name="Umetsu J."/>
            <person name="Higashi K."/>
            <person name="Shibata D."/>
            <person name="Kamiya Y."/>
            <person name="Sato N."/>
            <person name="Nakamura Y."/>
            <person name="Tabata S."/>
            <person name="Ida S."/>
            <person name="Kurokawa K."/>
            <person name="Ohta H."/>
        </authorList>
    </citation>
    <scope>NUCLEOTIDE SEQUENCE [LARGE SCALE GENOMIC DNA]</scope>
    <source>
        <strain evidence="5 6">NIES-2285</strain>
    </source>
</reference>
<dbReference type="InterPro" id="IPR044859">
    <property type="entry name" value="Allene_oxi_cyc_Dirigent"/>
</dbReference>
<organism evidence="5 6">
    <name type="scientific">Klebsormidium nitens</name>
    <name type="common">Green alga</name>
    <name type="synonym">Ulothrix nitens</name>
    <dbReference type="NCBI Taxonomy" id="105231"/>
    <lineage>
        <taxon>Eukaryota</taxon>
        <taxon>Viridiplantae</taxon>
        <taxon>Streptophyta</taxon>
        <taxon>Klebsormidiophyceae</taxon>
        <taxon>Klebsormidiales</taxon>
        <taxon>Klebsormidiaceae</taxon>
        <taxon>Klebsormidium</taxon>
    </lineage>
</organism>
<dbReference type="GO" id="GO:0048046">
    <property type="term" value="C:apoplast"/>
    <property type="evidence" value="ECO:0007669"/>
    <property type="project" value="UniProtKB-SubCell"/>
</dbReference>
<keyword evidence="4" id="KW-0732">Signal</keyword>
<dbReference type="GO" id="GO:0009695">
    <property type="term" value="P:jasmonic acid biosynthetic process"/>
    <property type="evidence" value="ECO:0007669"/>
    <property type="project" value="InterPro"/>
</dbReference>
<evidence type="ECO:0000256" key="4">
    <source>
        <dbReference type="RuleBase" id="RU363099"/>
    </source>
</evidence>
<feature type="chain" id="PRO_5011830337" description="Dirigent protein" evidence="4">
    <location>
        <begin position="23"/>
        <end position="238"/>
    </location>
</feature>
<dbReference type="Gene3D" id="2.40.480.10">
    <property type="entry name" value="Allene oxide cyclase-like"/>
    <property type="match status" value="1"/>
</dbReference>
<dbReference type="GO" id="GO:0009699">
    <property type="term" value="P:phenylpropanoid biosynthetic process"/>
    <property type="evidence" value="ECO:0007669"/>
    <property type="project" value="UniProtKB-ARBA"/>
</dbReference>
<comment type="subunit">
    <text evidence="2 4">Homodimer.</text>
</comment>
<accession>A0A1Y1I0F5</accession>
<sequence>MAIGSKVVLLFAALLCIGHASAVALDYTEVRKELVEFSNATTQVVPGFNFGDQSYFRFISQDSPAQTNLKTSNHTFSSATNILQDIHTREEVGVSIGICEETTALNLATGFYELFCSFTFVFADGTIALQGQFLSTPNDIAIVGGTRAYTGATGIAHENTIAANPLTGEFTIGYNLRFYVLPKFTLPDLFLDVGVPPVNGACNPNSANPNQCFSAAGSDSICCQGQCPAQPGVSPACA</sequence>
<dbReference type="AlphaFoldDB" id="A0A1Y1I0F5"/>
<comment type="subcellular location">
    <subcellularLocation>
        <location evidence="4">Secreted</location>
        <location evidence="4">Extracellular space</location>
        <location evidence="4">Apoplast</location>
    </subcellularLocation>
</comment>
<proteinExistence type="inferred from homology"/>
<dbReference type="InterPro" id="IPR034871">
    <property type="entry name" value="Allene_oxi_cyc_sf"/>
</dbReference>
<evidence type="ECO:0000313" key="5">
    <source>
        <dbReference type="EMBL" id="GAQ83452.1"/>
    </source>
</evidence>
<feature type="signal peptide" evidence="4">
    <location>
        <begin position="1"/>
        <end position="22"/>
    </location>
</feature>
<dbReference type="Proteomes" id="UP000054558">
    <property type="component" value="Unassembled WGS sequence"/>
</dbReference>
<dbReference type="GO" id="GO:0046423">
    <property type="term" value="F:allene-oxide cyclase activity"/>
    <property type="evidence" value="ECO:0007669"/>
    <property type="project" value="InterPro"/>
</dbReference>
<evidence type="ECO:0000256" key="3">
    <source>
        <dbReference type="ARBA" id="ARBA00022525"/>
    </source>
</evidence>
<gene>
    <name evidence="5" type="ORF">KFL_001480210</name>
</gene>
<evidence type="ECO:0000256" key="1">
    <source>
        <dbReference type="ARBA" id="ARBA00010746"/>
    </source>
</evidence>
<comment type="similarity">
    <text evidence="1 4">Belongs to the plant dirigent protein family.</text>
</comment>
<dbReference type="SUPFAM" id="SSF141493">
    <property type="entry name" value="Allene oxide cyclase-like"/>
    <property type="match status" value="1"/>
</dbReference>
<comment type="function">
    <text evidence="4">Dirigent proteins impart stereoselectivity on the phenoxy radical-coupling reaction, yielding optically active lignans from two molecules of coniferyl alcohol in the biosynthesis of lignans, flavonolignans, and alkaloids and thus plays a central role in plant secondary metabolism.</text>
</comment>
<dbReference type="InterPro" id="IPR004265">
    <property type="entry name" value="Dirigent"/>
</dbReference>
<dbReference type="EMBL" id="DF237097">
    <property type="protein sequence ID" value="GAQ83452.1"/>
    <property type="molecule type" value="Genomic_DNA"/>
</dbReference>
<name>A0A1Y1I0F5_KLENI</name>
<dbReference type="Pfam" id="PF03018">
    <property type="entry name" value="Dirigent"/>
    <property type="match status" value="1"/>
</dbReference>
<evidence type="ECO:0000313" key="6">
    <source>
        <dbReference type="Proteomes" id="UP000054558"/>
    </source>
</evidence>
<keyword evidence="3 4" id="KW-0964">Secreted</keyword>
<evidence type="ECO:0000256" key="2">
    <source>
        <dbReference type="ARBA" id="ARBA00011738"/>
    </source>
</evidence>
<protein>
    <recommendedName>
        <fullName evidence="4">Dirigent protein</fullName>
    </recommendedName>
</protein>